<evidence type="ECO:0000256" key="4">
    <source>
        <dbReference type="PIRSR" id="PIRSR001365-2"/>
    </source>
</evidence>
<feature type="active site" description="Proton donor/acceptor" evidence="3">
    <location>
        <position position="136"/>
    </location>
</feature>
<dbReference type="PRINTS" id="PR00146">
    <property type="entry name" value="DHPICSNTHASE"/>
</dbReference>
<dbReference type="PIRSF" id="PIRSF001365">
    <property type="entry name" value="DHDPS"/>
    <property type="match status" value="1"/>
</dbReference>
<gene>
    <name evidence="5" type="ORF">CV102_21525</name>
</gene>
<dbReference type="RefSeq" id="WP_148860058.1">
    <property type="nucleotide sequence ID" value="NZ_PHNJ01000016.1"/>
</dbReference>
<dbReference type="EMBL" id="PHNJ01000016">
    <property type="protein sequence ID" value="TYL36633.1"/>
    <property type="molecule type" value="Genomic_DNA"/>
</dbReference>
<protein>
    <submittedName>
        <fullName evidence="5">Dihydrodipicolinate synthase family protein</fullName>
    </submittedName>
</protein>
<organism evidence="5 6">
    <name type="scientific">Natronococcus pandeyae</name>
    <dbReference type="NCBI Taxonomy" id="2055836"/>
    <lineage>
        <taxon>Archaea</taxon>
        <taxon>Methanobacteriati</taxon>
        <taxon>Methanobacteriota</taxon>
        <taxon>Stenosarchaea group</taxon>
        <taxon>Halobacteria</taxon>
        <taxon>Halobacteriales</taxon>
        <taxon>Natrialbaceae</taxon>
        <taxon>Natronococcus</taxon>
    </lineage>
</organism>
<accession>A0A8J8Q1D9</accession>
<keyword evidence="1" id="KW-0456">Lyase</keyword>
<keyword evidence="2" id="KW-0704">Schiff base</keyword>
<dbReference type="InterPro" id="IPR013785">
    <property type="entry name" value="Aldolase_TIM"/>
</dbReference>
<dbReference type="OrthoDB" id="350860at2157"/>
<dbReference type="Pfam" id="PF00701">
    <property type="entry name" value="DHDPS"/>
    <property type="match status" value="1"/>
</dbReference>
<evidence type="ECO:0000313" key="6">
    <source>
        <dbReference type="Proteomes" id="UP000766904"/>
    </source>
</evidence>
<dbReference type="PANTHER" id="PTHR12128">
    <property type="entry name" value="DIHYDRODIPICOLINATE SYNTHASE"/>
    <property type="match status" value="1"/>
</dbReference>
<comment type="caution">
    <text evidence="5">The sequence shown here is derived from an EMBL/GenBank/DDBJ whole genome shotgun (WGS) entry which is preliminary data.</text>
</comment>
<dbReference type="Proteomes" id="UP000766904">
    <property type="component" value="Unassembled WGS sequence"/>
</dbReference>
<feature type="active site" description="Schiff-base intermediate with substrate" evidence="3">
    <location>
        <position position="164"/>
    </location>
</feature>
<evidence type="ECO:0000256" key="3">
    <source>
        <dbReference type="PIRSR" id="PIRSR001365-1"/>
    </source>
</evidence>
<keyword evidence="6" id="KW-1185">Reference proteome</keyword>
<dbReference type="GO" id="GO:0008675">
    <property type="term" value="F:2-dehydro-3-deoxy-phosphogluconate aldolase activity"/>
    <property type="evidence" value="ECO:0007669"/>
    <property type="project" value="UniProtKB-ARBA"/>
</dbReference>
<dbReference type="GO" id="GO:0008840">
    <property type="term" value="F:4-hydroxy-tetrahydrodipicolinate synthase activity"/>
    <property type="evidence" value="ECO:0007669"/>
    <property type="project" value="TreeGrafter"/>
</dbReference>
<dbReference type="SMART" id="SM01130">
    <property type="entry name" value="DHDPS"/>
    <property type="match status" value="1"/>
</dbReference>
<evidence type="ECO:0000256" key="1">
    <source>
        <dbReference type="ARBA" id="ARBA00023239"/>
    </source>
</evidence>
<proteinExistence type="predicted"/>
<dbReference type="PROSITE" id="PS00666">
    <property type="entry name" value="DHDPS_2"/>
    <property type="match status" value="1"/>
</dbReference>
<evidence type="ECO:0000256" key="2">
    <source>
        <dbReference type="ARBA" id="ARBA00023270"/>
    </source>
</evidence>
<dbReference type="InterPro" id="IPR002220">
    <property type="entry name" value="DapA-like"/>
</dbReference>
<dbReference type="GO" id="GO:0044281">
    <property type="term" value="P:small molecule metabolic process"/>
    <property type="evidence" value="ECO:0007669"/>
    <property type="project" value="UniProtKB-ARBA"/>
</dbReference>
<reference evidence="5" key="1">
    <citation type="submission" date="2017-11" db="EMBL/GenBank/DDBJ databases">
        <authorList>
            <person name="Kajale S.C."/>
            <person name="Sharma A."/>
        </authorList>
    </citation>
    <scope>NUCLEOTIDE SEQUENCE</scope>
    <source>
        <strain evidence="5">LS1_42</strain>
    </source>
</reference>
<feature type="binding site" evidence="4">
    <location>
        <position position="206"/>
    </location>
    <ligand>
        <name>pyruvate</name>
        <dbReference type="ChEBI" id="CHEBI:15361"/>
    </ligand>
</feature>
<dbReference type="Gene3D" id="3.20.20.70">
    <property type="entry name" value="Aldolase class I"/>
    <property type="match status" value="1"/>
</dbReference>
<dbReference type="AlphaFoldDB" id="A0A8J8Q1D9"/>
<dbReference type="InterPro" id="IPR020625">
    <property type="entry name" value="Schiff_base-form_aldolases_AS"/>
</dbReference>
<name>A0A8J8Q1D9_9EURY</name>
<dbReference type="SUPFAM" id="SSF51569">
    <property type="entry name" value="Aldolase"/>
    <property type="match status" value="1"/>
</dbReference>
<sequence length="296" mass="31114">MDLRNALRGITCPTVTPFDDGSIDESALVDLLEHLQEGGIDGIFACGTSGEFPSLAPEERRRVIELTVEHAEGPVVACAGATSVDETVAHVENAAAVGADAAALVPPYFTPANAPAGNRQFFEAVLEATSIPLLLYNIPQYTGQRIEPETVAAVAEHDRFVGIKDSSGDLSYFQSILRQTPDEFLCLMGYDSLVVPSLRMGGDGGINALSNVVPGTFQEMVEEAEADRGREIQADAIAPLFELCASHGFAQATKAGLVHRGVLSADDVRPPLVPVDDAGADEIGAAVEATLEVAGR</sequence>
<evidence type="ECO:0000313" key="5">
    <source>
        <dbReference type="EMBL" id="TYL36633.1"/>
    </source>
</evidence>
<dbReference type="CDD" id="cd00408">
    <property type="entry name" value="DHDPS-like"/>
    <property type="match status" value="1"/>
</dbReference>
<dbReference type="PANTHER" id="PTHR12128:SF66">
    <property type="entry name" value="4-HYDROXY-2-OXOGLUTARATE ALDOLASE, MITOCHONDRIAL"/>
    <property type="match status" value="1"/>
</dbReference>